<keyword evidence="7" id="KW-0009">Actin-binding</keyword>
<dbReference type="OrthoDB" id="31170at2759"/>
<feature type="compositionally biased region" description="Polar residues" evidence="11">
    <location>
        <begin position="466"/>
        <end position="488"/>
    </location>
</feature>
<dbReference type="InterPro" id="IPR000697">
    <property type="entry name" value="WH1/EVH1_dom"/>
</dbReference>
<evidence type="ECO:0000256" key="8">
    <source>
        <dbReference type="ARBA" id="ARBA00023212"/>
    </source>
</evidence>
<evidence type="ECO:0000313" key="13">
    <source>
        <dbReference type="EMBL" id="OQV12129.1"/>
    </source>
</evidence>
<evidence type="ECO:0000256" key="5">
    <source>
        <dbReference type="ARBA" id="ARBA00022553"/>
    </source>
</evidence>
<keyword evidence="6" id="KW-0729">SH3-binding</keyword>
<keyword evidence="10" id="KW-0175">Coiled coil</keyword>
<name>A0A1W0WA87_HYPEX</name>
<organism evidence="13 14">
    <name type="scientific">Hypsibius exemplaris</name>
    <name type="common">Freshwater tardigrade</name>
    <dbReference type="NCBI Taxonomy" id="2072580"/>
    <lineage>
        <taxon>Eukaryota</taxon>
        <taxon>Metazoa</taxon>
        <taxon>Ecdysozoa</taxon>
        <taxon>Tardigrada</taxon>
        <taxon>Eutardigrada</taxon>
        <taxon>Parachela</taxon>
        <taxon>Hypsibioidea</taxon>
        <taxon>Hypsibiidae</taxon>
        <taxon>Hypsibius</taxon>
    </lineage>
</organism>
<proteinExistence type="inferred from homology"/>
<dbReference type="SUPFAM" id="SSF50729">
    <property type="entry name" value="PH domain-like"/>
    <property type="match status" value="1"/>
</dbReference>
<dbReference type="GO" id="GO:0005856">
    <property type="term" value="C:cytoskeleton"/>
    <property type="evidence" value="ECO:0007669"/>
    <property type="project" value="UniProtKB-SubCell"/>
</dbReference>
<dbReference type="CDD" id="cd01207">
    <property type="entry name" value="EVH1_Ena_VASP-like"/>
    <property type="match status" value="1"/>
</dbReference>
<evidence type="ECO:0000256" key="2">
    <source>
        <dbReference type="ARBA" id="ARBA00004510"/>
    </source>
</evidence>
<accession>A0A1W0WA87</accession>
<evidence type="ECO:0000256" key="10">
    <source>
        <dbReference type="SAM" id="Coils"/>
    </source>
</evidence>
<dbReference type="PANTHER" id="PTHR11202:SF22">
    <property type="entry name" value="PROTEIN ENABLED"/>
    <property type="match status" value="1"/>
</dbReference>
<dbReference type="PANTHER" id="PTHR11202">
    <property type="entry name" value="SPROUTY-RELATED, EVH1 DOMAIN-CONTAINING PROTEIN FAMILY MEMBER"/>
    <property type="match status" value="1"/>
</dbReference>
<feature type="compositionally biased region" description="Low complexity" evidence="11">
    <location>
        <begin position="202"/>
        <end position="225"/>
    </location>
</feature>
<evidence type="ECO:0000256" key="1">
    <source>
        <dbReference type="ARBA" id="ARBA00004245"/>
    </source>
</evidence>
<evidence type="ECO:0000313" key="14">
    <source>
        <dbReference type="Proteomes" id="UP000192578"/>
    </source>
</evidence>
<dbReference type="GO" id="GO:0030027">
    <property type="term" value="C:lamellipodium"/>
    <property type="evidence" value="ECO:0007669"/>
    <property type="project" value="UniProtKB-SubCell"/>
</dbReference>
<feature type="compositionally biased region" description="Pro residues" evidence="11">
    <location>
        <begin position="343"/>
        <end position="352"/>
    </location>
</feature>
<dbReference type="SMART" id="SM00461">
    <property type="entry name" value="WH1"/>
    <property type="match status" value="1"/>
</dbReference>
<feature type="domain" description="WH1" evidence="12">
    <location>
        <begin position="12"/>
        <end position="127"/>
    </location>
</feature>
<reference evidence="14" key="1">
    <citation type="submission" date="2017-01" db="EMBL/GenBank/DDBJ databases">
        <title>Comparative genomics of anhydrobiosis in the tardigrade Hypsibius dujardini.</title>
        <authorList>
            <person name="Yoshida Y."/>
            <person name="Koutsovoulos G."/>
            <person name="Laetsch D."/>
            <person name="Stevens L."/>
            <person name="Kumar S."/>
            <person name="Horikawa D."/>
            <person name="Ishino K."/>
            <person name="Komine S."/>
            <person name="Tomita M."/>
            <person name="Blaxter M."/>
            <person name="Arakawa K."/>
        </authorList>
    </citation>
    <scope>NUCLEOTIDE SEQUENCE [LARGE SCALE GENOMIC DNA]</scope>
    <source>
        <strain evidence="14">Z151</strain>
    </source>
</reference>
<dbReference type="Pfam" id="PF00568">
    <property type="entry name" value="WH1"/>
    <property type="match status" value="1"/>
</dbReference>
<dbReference type="InterPro" id="IPR038023">
    <property type="entry name" value="VASP_sf"/>
</dbReference>
<feature type="compositionally biased region" description="Low complexity" evidence="11">
    <location>
        <begin position="312"/>
        <end position="325"/>
    </location>
</feature>
<evidence type="ECO:0000256" key="7">
    <source>
        <dbReference type="ARBA" id="ARBA00023203"/>
    </source>
</evidence>
<dbReference type="GO" id="GO:0005829">
    <property type="term" value="C:cytosol"/>
    <property type="evidence" value="ECO:0007669"/>
    <property type="project" value="UniProtKB-ARBA"/>
</dbReference>
<keyword evidence="8" id="KW-0206">Cytoskeleton</keyword>
<feature type="compositionally biased region" description="Pro residues" evidence="11">
    <location>
        <begin position="359"/>
        <end position="369"/>
    </location>
</feature>
<gene>
    <name evidence="13" type="ORF">BV898_13608</name>
</gene>
<keyword evidence="5" id="KW-0597">Phosphoprotein</keyword>
<dbReference type="PROSITE" id="PS50229">
    <property type="entry name" value="WH1"/>
    <property type="match status" value="1"/>
</dbReference>
<keyword evidence="14" id="KW-1185">Reference proteome</keyword>
<dbReference type="GO" id="GO:0030054">
    <property type="term" value="C:cell junction"/>
    <property type="evidence" value="ECO:0007669"/>
    <property type="project" value="UniProtKB-ARBA"/>
</dbReference>
<evidence type="ECO:0000259" key="12">
    <source>
        <dbReference type="PROSITE" id="PS50229"/>
    </source>
</evidence>
<comment type="subcellular location">
    <subcellularLocation>
        <location evidence="2">Cell projection</location>
        <location evidence="2">Lamellipodium</location>
    </subcellularLocation>
    <subcellularLocation>
        <location evidence="1">Cytoplasm</location>
        <location evidence="1">Cytoskeleton</location>
    </subcellularLocation>
</comment>
<comment type="caution">
    <text evidence="13">The sequence shown here is derived from an EMBL/GenBank/DDBJ whole genome shotgun (WGS) entry which is preliminary data.</text>
</comment>
<feature type="compositionally biased region" description="Polar residues" evidence="11">
    <location>
        <begin position="326"/>
        <end position="337"/>
    </location>
</feature>
<keyword evidence="4" id="KW-0963">Cytoplasm</keyword>
<feature type="region of interest" description="Disordered" evidence="11">
    <location>
        <begin position="390"/>
        <end position="499"/>
    </location>
</feature>
<dbReference type="InterPro" id="IPR011993">
    <property type="entry name" value="PH-like_dom_sf"/>
</dbReference>
<evidence type="ECO:0000256" key="6">
    <source>
        <dbReference type="ARBA" id="ARBA00023036"/>
    </source>
</evidence>
<comment type="similarity">
    <text evidence="3">Belongs to the Ena/VASP family.</text>
</comment>
<feature type="compositionally biased region" description="Low complexity" evidence="11">
    <location>
        <begin position="258"/>
        <end position="277"/>
    </location>
</feature>
<feature type="coiled-coil region" evidence="10">
    <location>
        <begin position="522"/>
        <end position="553"/>
    </location>
</feature>
<dbReference type="Gene3D" id="2.30.29.30">
    <property type="entry name" value="Pleckstrin-homology domain (PH domain)/Phosphotyrosine-binding domain (PTB)"/>
    <property type="match status" value="1"/>
</dbReference>
<dbReference type="EMBL" id="MTYJ01000153">
    <property type="protein sequence ID" value="OQV12129.1"/>
    <property type="molecule type" value="Genomic_DNA"/>
</dbReference>
<dbReference type="Pfam" id="PF08776">
    <property type="entry name" value="VASP_tetra"/>
    <property type="match status" value="1"/>
</dbReference>
<dbReference type="InterPro" id="IPR014885">
    <property type="entry name" value="VASP_tetra"/>
</dbReference>
<dbReference type="FunFam" id="2.30.29.30:FF:000047">
    <property type="entry name" value="vasodilator-stimulated phosphoprotein isoform X2"/>
    <property type="match status" value="1"/>
</dbReference>
<dbReference type="Gene3D" id="1.20.5.1160">
    <property type="entry name" value="Vasodilator-stimulated phosphoprotein"/>
    <property type="match status" value="1"/>
</dbReference>
<dbReference type="AlphaFoldDB" id="A0A1W0WA87"/>
<evidence type="ECO:0000256" key="11">
    <source>
        <dbReference type="SAM" id="MobiDB-lite"/>
    </source>
</evidence>
<evidence type="ECO:0000256" key="9">
    <source>
        <dbReference type="ARBA" id="ARBA00023273"/>
    </source>
</evidence>
<dbReference type="GO" id="GO:0017124">
    <property type="term" value="F:SH3 domain binding"/>
    <property type="evidence" value="ECO:0007669"/>
    <property type="project" value="UniProtKB-KW"/>
</dbReference>
<dbReference type="GO" id="GO:0003779">
    <property type="term" value="F:actin binding"/>
    <property type="evidence" value="ECO:0007669"/>
    <property type="project" value="UniProtKB-KW"/>
</dbReference>
<evidence type="ECO:0000256" key="4">
    <source>
        <dbReference type="ARBA" id="ARBA00022490"/>
    </source>
</evidence>
<keyword evidence="9" id="KW-0966">Cell projection</keyword>
<dbReference type="SUPFAM" id="SSF118370">
    <property type="entry name" value="Vasodilator-stimulated phosphoprotein, VASP, tetramerisation domain"/>
    <property type="match status" value="1"/>
</dbReference>
<evidence type="ECO:0000256" key="3">
    <source>
        <dbReference type="ARBA" id="ARBA00009785"/>
    </source>
</evidence>
<sequence length="559" mass="59132">MVIEQQQAATAMSSSPELATVVAHATVMVYDDVNKRWIPAGNAMQNGLARVQIYHHQSNHTFRVVGRKLQDHEVVINCAIPKGLKYNQATPTFHQWRDQRQVYGLNFQSKDEADAFAQAMADAVSTLNALALAGAGSGGSVVGATVGGGPGLTNNSRYESSNAVTATASTINIRQQQQNGNSSTIVNTTSLYTQLVNNPTTNGHHGNGHASSHHLTNGSSSSSDVVDQYQHDIYGRGKFAQTEDDHYSPTQKDANYGSRSSNNDWHSSSAASTNSNNIYHTATNMPPSNSNAAQTNAITIPVAPSSNRTPASGSSTYTSQQSIQSNGSAANGMQSDSYRIPSSGPPAAPPAPAVGGKAPPAPPPPPPVPSNLNGQSNSFANALQNATLRRTSKDNGSIGSTGSNGSGNGNSGGGGQHGLISEMQATLARRRAKQDRTGVEDISFEASQPKMTSAPVEKKSWGDASKTPSTAKLQVNGNGNAYNSNTAVNGPESPKMPRKVLSFSTDLDSTRSSNIDVVDVSASDLERVKQEILTEMRREMNKLKIDLIEAIRQEFSSRR</sequence>
<protein>
    <recommendedName>
        <fullName evidence="12">WH1 domain-containing protein</fullName>
    </recommendedName>
</protein>
<feature type="compositionally biased region" description="Polar residues" evidence="11">
    <location>
        <begin position="278"/>
        <end position="311"/>
    </location>
</feature>
<feature type="region of interest" description="Disordered" evidence="11">
    <location>
        <begin position="239"/>
        <end position="377"/>
    </location>
</feature>
<dbReference type="Proteomes" id="UP000192578">
    <property type="component" value="Unassembled WGS sequence"/>
</dbReference>
<feature type="region of interest" description="Disordered" evidence="11">
    <location>
        <begin position="196"/>
        <end position="225"/>
    </location>
</feature>
<feature type="compositionally biased region" description="Gly residues" evidence="11">
    <location>
        <begin position="402"/>
        <end position="417"/>
    </location>
</feature>